<feature type="region of interest" description="Disordered" evidence="1">
    <location>
        <begin position="1"/>
        <end position="21"/>
    </location>
</feature>
<dbReference type="InterPro" id="IPR011009">
    <property type="entry name" value="Kinase-like_dom_sf"/>
</dbReference>
<comment type="caution">
    <text evidence="3">The sequence shown here is derived from an EMBL/GenBank/DDBJ whole genome shotgun (WGS) entry which is preliminary data.</text>
</comment>
<evidence type="ECO:0000313" key="3">
    <source>
        <dbReference type="EMBL" id="KAA6381522.1"/>
    </source>
</evidence>
<dbReference type="Gene3D" id="1.10.510.10">
    <property type="entry name" value="Transferase(Phosphotransferase) domain 1"/>
    <property type="match status" value="1"/>
</dbReference>
<reference evidence="3 4" key="1">
    <citation type="submission" date="2019-03" db="EMBL/GenBank/DDBJ databases">
        <title>Single cell metagenomics reveals metabolic interactions within the superorganism composed of flagellate Streblomastix strix and complex community of Bacteroidetes bacteria on its surface.</title>
        <authorList>
            <person name="Treitli S.C."/>
            <person name="Kolisko M."/>
            <person name="Husnik F."/>
            <person name="Keeling P."/>
            <person name="Hampl V."/>
        </authorList>
    </citation>
    <scope>NUCLEOTIDE SEQUENCE [LARGE SCALE GENOMIC DNA]</scope>
    <source>
        <strain evidence="3">ST1C</strain>
    </source>
</reference>
<accession>A0A5J4VG76</accession>
<dbReference type="InterPro" id="IPR000719">
    <property type="entry name" value="Prot_kinase_dom"/>
</dbReference>
<gene>
    <name evidence="3" type="ORF">EZS28_022953</name>
</gene>
<evidence type="ECO:0000313" key="4">
    <source>
        <dbReference type="Proteomes" id="UP000324800"/>
    </source>
</evidence>
<dbReference type="GO" id="GO:0005524">
    <property type="term" value="F:ATP binding"/>
    <property type="evidence" value="ECO:0007669"/>
    <property type="project" value="InterPro"/>
</dbReference>
<protein>
    <recommendedName>
        <fullName evidence="2">Protein kinase domain-containing protein</fullName>
    </recommendedName>
</protein>
<evidence type="ECO:0000259" key="2">
    <source>
        <dbReference type="PROSITE" id="PS50011"/>
    </source>
</evidence>
<dbReference type="AlphaFoldDB" id="A0A5J4VG76"/>
<feature type="domain" description="Protein kinase" evidence="2">
    <location>
        <begin position="77"/>
        <end position="199"/>
    </location>
</feature>
<proteinExistence type="predicted"/>
<evidence type="ECO:0000256" key="1">
    <source>
        <dbReference type="SAM" id="MobiDB-lite"/>
    </source>
</evidence>
<sequence>MNQTPYSSQSPHNSGLLTTPTNDSGLFSSSSIIQPSTLAQSQSNVEVHNNIQLNPESTQLMVGIVDDLHVEYKYEDFQLIHELNIVTYGRIFLVKHKKSGQLYTMKRVQYVTLEERRAVDEEINHLRLTQSKYTVKLIGIFMHDVDMCILQEYCSGGNLRQLIEKMKLWTPLERKIESNIYVSAIIWTQLHTFKELSAS</sequence>
<dbReference type="EMBL" id="SNRW01007280">
    <property type="protein sequence ID" value="KAA6381522.1"/>
    <property type="molecule type" value="Genomic_DNA"/>
</dbReference>
<dbReference type="SUPFAM" id="SSF56112">
    <property type="entry name" value="Protein kinase-like (PK-like)"/>
    <property type="match status" value="1"/>
</dbReference>
<name>A0A5J4VG76_9EUKA</name>
<dbReference type="InterPro" id="IPR053235">
    <property type="entry name" value="Ser_Thr_kinase"/>
</dbReference>
<organism evidence="3 4">
    <name type="scientific">Streblomastix strix</name>
    <dbReference type="NCBI Taxonomy" id="222440"/>
    <lineage>
        <taxon>Eukaryota</taxon>
        <taxon>Metamonada</taxon>
        <taxon>Preaxostyla</taxon>
        <taxon>Oxymonadida</taxon>
        <taxon>Streblomastigidae</taxon>
        <taxon>Streblomastix</taxon>
    </lineage>
</organism>
<dbReference type="PROSITE" id="PS50011">
    <property type="entry name" value="PROTEIN_KINASE_DOM"/>
    <property type="match status" value="1"/>
</dbReference>
<dbReference type="Proteomes" id="UP000324800">
    <property type="component" value="Unassembled WGS sequence"/>
</dbReference>
<dbReference type="GO" id="GO:0004674">
    <property type="term" value="F:protein serine/threonine kinase activity"/>
    <property type="evidence" value="ECO:0007669"/>
    <property type="project" value="TreeGrafter"/>
</dbReference>
<dbReference type="GO" id="GO:0005737">
    <property type="term" value="C:cytoplasm"/>
    <property type="evidence" value="ECO:0007669"/>
    <property type="project" value="TreeGrafter"/>
</dbReference>
<dbReference type="Pfam" id="PF00069">
    <property type="entry name" value="Pkinase"/>
    <property type="match status" value="1"/>
</dbReference>
<dbReference type="PANTHER" id="PTHR24361">
    <property type="entry name" value="MITOGEN-ACTIVATED KINASE KINASE KINASE"/>
    <property type="match status" value="1"/>
</dbReference>